<feature type="transmembrane region" description="Helical" evidence="1">
    <location>
        <begin position="6"/>
        <end position="27"/>
    </location>
</feature>
<keyword evidence="3" id="KW-1185">Reference proteome</keyword>
<reference evidence="2" key="1">
    <citation type="journal article" date="2023" name="Plant J.">
        <title>The genome of the king protea, Protea cynaroides.</title>
        <authorList>
            <person name="Chang J."/>
            <person name="Duong T.A."/>
            <person name="Schoeman C."/>
            <person name="Ma X."/>
            <person name="Roodt D."/>
            <person name="Barker N."/>
            <person name="Li Z."/>
            <person name="Van de Peer Y."/>
            <person name="Mizrachi E."/>
        </authorList>
    </citation>
    <scope>NUCLEOTIDE SEQUENCE</scope>
    <source>
        <tissue evidence="2">Young leaves</tissue>
    </source>
</reference>
<gene>
    <name evidence="2" type="ORF">NE237_030839</name>
</gene>
<evidence type="ECO:0000256" key="1">
    <source>
        <dbReference type="SAM" id="Phobius"/>
    </source>
</evidence>
<evidence type="ECO:0000313" key="2">
    <source>
        <dbReference type="EMBL" id="KAJ4954007.1"/>
    </source>
</evidence>
<dbReference type="EMBL" id="JAMYWD010000012">
    <property type="protein sequence ID" value="KAJ4954007.1"/>
    <property type="molecule type" value="Genomic_DNA"/>
</dbReference>
<dbReference type="AlphaFoldDB" id="A0A9Q0GTS0"/>
<keyword evidence="1" id="KW-0472">Membrane</keyword>
<evidence type="ECO:0000313" key="3">
    <source>
        <dbReference type="Proteomes" id="UP001141806"/>
    </source>
</evidence>
<protein>
    <submittedName>
        <fullName evidence="2">Uncharacterized protein</fullName>
    </submittedName>
</protein>
<name>A0A9Q0GTS0_9MAGN</name>
<comment type="caution">
    <text evidence="2">The sequence shown here is derived from an EMBL/GenBank/DDBJ whole genome shotgun (WGS) entry which is preliminary data.</text>
</comment>
<dbReference type="PANTHER" id="PTHR33564:SF11">
    <property type="entry name" value="OS06G0604600 PROTEIN"/>
    <property type="match status" value="1"/>
</dbReference>
<keyword evidence="1" id="KW-0812">Transmembrane</keyword>
<keyword evidence="1" id="KW-1133">Transmembrane helix</keyword>
<dbReference type="OrthoDB" id="695890at2759"/>
<accession>A0A9Q0GTS0</accession>
<dbReference type="PANTHER" id="PTHR33564">
    <property type="entry name" value="TRANSMEMBRANE PROTEIN"/>
    <property type="match status" value="1"/>
</dbReference>
<organism evidence="2 3">
    <name type="scientific">Protea cynaroides</name>
    <dbReference type="NCBI Taxonomy" id="273540"/>
    <lineage>
        <taxon>Eukaryota</taxon>
        <taxon>Viridiplantae</taxon>
        <taxon>Streptophyta</taxon>
        <taxon>Embryophyta</taxon>
        <taxon>Tracheophyta</taxon>
        <taxon>Spermatophyta</taxon>
        <taxon>Magnoliopsida</taxon>
        <taxon>Proteales</taxon>
        <taxon>Proteaceae</taxon>
        <taxon>Protea</taxon>
    </lineage>
</organism>
<proteinExistence type="predicted"/>
<sequence length="135" mass="15145">MSSILSSQGMALATAMAVSGTVILLAIRRQKPLSADQFAVDQNSDSSPRILRSCISSDGKKRDKKKKRVHFAADVVDPMGNGEEFRREQTKKFMMSNRVCRSQSYRVQEIPSNRAALYSGILRDRVQPQRMACSY</sequence>
<dbReference type="Proteomes" id="UP001141806">
    <property type="component" value="Unassembled WGS sequence"/>
</dbReference>